<protein>
    <submittedName>
        <fullName evidence="2">Variant erythrocyte surface antigen-1 family protein</fullName>
    </submittedName>
</protein>
<comment type="caution">
    <text evidence="2">The sequence shown here is derived from an EMBL/GenBank/DDBJ whole genome shotgun (WGS) entry which is preliminary data.</text>
</comment>
<accession>A0AAD9GBY7</accession>
<evidence type="ECO:0000313" key="2">
    <source>
        <dbReference type="EMBL" id="KAK1935530.1"/>
    </source>
</evidence>
<sequence length="1320" mass="144793">MFFIPSCFPGCLCILVCSSVLRTLRSVLTGSLEPLGRITLMVCYMYYTDVFVGTNNIEKLKDALDAELKDSVNSNDLTQLVHGLCLFMGYPSCVCSLKANVDKSLQDISEKLNEDSRAVKSCVSKPLNLNCSCNSKEILCKCCVIRCIKELRQSKSKCKCPRLNDPSTECKCKEPKGKCCKDFLSGLEACLSLLNLKGDMKDCKCDPKTCCKDGTCTTKGCTVCPNSKTLKTPKDYTVTGLGLLRPSPIRLAQKLEKFFGDSGPKGSCKCQCGTSNKSCCCLACEDTQKCAQACSCSSSGCSCDKVPKKPSECPRKKFCEAIQNVKVLANSSEMTCCESGTKCHCVSDSGSNVCSGSGSLNCCVEKDTSGVGSDHFQHSIKCMIRRVVKFFASFDPSKSGCPKLCCEIFCVLKCCEFLKTFYDKGNKKCSKCTSKGPCNGSTLKTPAPSTSCCGGKPSTCSKSNCCLGCLDCSAIKFSRALQKLQYSGPCGLDLYRLLKDLLNFCSNVMAPNQDFIHDTVLAAVKGCLKCKKSGTDSSGWKACECSSSSSNCSACTSLLQDSKLMSILRHGYLSSYDSSKAKWEDLCQKLSSQCCVDPKTKSKNPSCSKCPCPSPGFPLPASSQSCNGECCDNCDVRKAAKIFLGMLPCLYYGLKIVYERSKYGSGFAGWHDISVNSNDKPSSDLGRFLYAWGYDLRPLISKKGSEFFSLLENLYGSDSSGPLQSLSTLVTKKYFSHSLSSGSSVPSTVRQMLLWLYGLRFQKHFSDIVENCKSLCSPFGKSFNADALCYYIHTCSFILPVAIISLIEDSLSITSLHSEFSKFFYPSDPSDLFEKLCEYARKIFVALAFLYYQCERNAGQGGWNDCAFGQGCVEALKISSPSNSASSSTSSSDCSCKHSGAYLCTAINKDKVHDHCQKGSCRGFGSGSNSCSSHNSGGSSSCKPCPHPLMRFLIDDSSDSDSKSKALQNFRTPFHSSTVTPMGFSPDKLSSPGRKGQDLYHDIYGFCKDGFYPLTRLVQFILCVSQRPPENLGELFGFFKQFVSQLNSKDFKDHFVQWIEGEPGRPSGDSLKTALETLKGSSHSGSSHSPASLFSLSSCHAKKESEAACGPYLHPLTEEVSGVFTKELCSMYLSWICHLTKDFKALLERFHEEAEKKFKTCCLTSCQKIVECPCALPFIYSHGFTFHSPSGLNCVDNEGTKHKNNEGKEKHPGGEGAPGCTRKTCSQFVEQLGLVAEGQPFKDLLEEIERFLWSIRFPFFLFILAFWAFVISYFLYVQLYKLDLLHLKSHAHFSRSFKILPSTLFSDASSKLKDLSYFTL</sequence>
<organism evidence="2 3">
    <name type="scientific">Babesia divergens</name>
    <dbReference type="NCBI Taxonomy" id="32595"/>
    <lineage>
        <taxon>Eukaryota</taxon>
        <taxon>Sar</taxon>
        <taxon>Alveolata</taxon>
        <taxon>Apicomplexa</taxon>
        <taxon>Aconoidasida</taxon>
        <taxon>Piroplasmida</taxon>
        <taxon>Babesiidae</taxon>
        <taxon>Babesia</taxon>
    </lineage>
</organism>
<dbReference type="EMBL" id="JAHBMH010000053">
    <property type="protein sequence ID" value="KAK1935530.1"/>
    <property type="molecule type" value="Genomic_DNA"/>
</dbReference>
<gene>
    <name evidence="2" type="ORF">X943_003836</name>
</gene>
<feature type="transmembrane region" description="Helical" evidence="1">
    <location>
        <begin position="1257"/>
        <end position="1276"/>
    </location>
</feature>
<proteinExistence type="predicted"/>
<reference evidence="2" key="2">
    <citation type="submission" date="2021-05" db="EMBL/GenBank/DDBJ databases">
        <authorList>
            <person name="Pain A."/>
        </authorList>
    </citation>
    <scope>NUCLEOTIDE SEQUENCE</scope>
    <source>
        <strain evidence="2">1802A</strain>
    </source>
</reference>
<name>A0AAD9GBY7_BABDI</name>
<keyword evidence="1" id="KW-0472">Membrane</keyword>
<evidence type="ECO:0000313" key="3">
    <source>
        <dbReference type="Proteomes" id="UP001195914"/>
    </source>
</evidence>
<keyword evidence="1" id="KW-1133">Transmembrane helix</keyword>
<reference evidence="2" key="1">
    <citation type="journal article" date="2014" name="Nucleic Acids Res.">
        <title>The evolutionary dynamics of variant antigen genes in Babesia reveal a history of genomic innovation underlying host-parasite interaction.</title>
        <authorList>
            <person name="Jackson A.P."/>
            <person name="Otto T.D."/>
            <person name="Darby A."/>
            <person name="Ramaprasad A."/>
            <person name="Xia D."/>
            <person name="Echaide I.E."/>
            <person name="Farber M."/>
            <person name="Gahlot S."/>
            <person name="Gamble J."/>
            <person name="Gupta D."/>
            <person name="Gupta Y."/>
            <person name="Jackson L."/>
            <person name="Malandrin L."/>
            <person name="Malas T.B."/>
            <person name="Moussa E."/>
            <person name="Nair M."/>
            <person name="Reid A.J."/>
            <person name="Sanders M."/>
            <person name="Sharma J."/>
            <person name="Tracey A."/>
            <person name="Quail M.A."/>
            <person name="Weir W."/>
            <person name="Wastling J.M."/>
            <person name="Hall N."/>
            <person name="Willadsen P."/>
            <person name="Lingelbach K."/>
            <person name="Shiels B."/>
            <person name="Tait A."/>
            <person name="Berriman M."/>
            <person name="Allred D.R."/>
            <person name="Pain A."/>
        </authorList>
    </citation>
    <scope>NUCLEOTIDE SEQUENCE</scope>
    <source>
        <strain evidence="2">1802A</strain>
    </source>
</reference>
<dbReference type="Proteomes" id="UP001195914">
    <property type="component" value="Unassembled WGS sequence"/>
</dbReference>
<keyword evidence="1" id="KW-0812">Transmembrane</keyword>
<evidence type="ECO:0000256" key="1">
    <source>
        <dbReference type="SAM" id="Phobius"/>
    </source>
</evidence>
<keyword evidence="3" id="KW-1185">Reference proteome</keyword>